<dbReference type="Proteomes" id="UP001552521">
    <property type="component" value="Unassembled WGS sequence"/>
</dbReference>
<dbReference type="Gene3D" id="3.90.1200.10">
    <property type="match status" value="1"/>
</dbReference>
<sequence length="295" mass="31478">MTLPTIEAGAVTRYGTGLLRTEVRPLPGGLHQWRRSPGPYAPAPFVPVPRTPLAVTGPGARVVFGAADGSGRTYHLEGEHSVAYLLLTGGPGAVPPQALRDLGTTLRVLHDVPPPASARAHGSRGLDRLDSWLTGRAPTPRAAHAAEQMRKALGDPAWATVRGWHQRVLGDTPTVLAHGAAGLGSLIAGPDGSATLLAGEDLSVLPWYVDIGWIIGELVELKWQLGGDPVAWQAHIDALCEGYGRDPGADWQWLAVLRIMLHVHDIAAYLDEPVDSFQQYADFLRFLIGLRGAVT</sequence>
<dbReference type="RefSeq" id="WP_364587306.1">
    <property type="nucleotide sequence ID" value="NZ_JBFAQK010000002.1"/>
</dbReference>
<comment type="caution">
    <text evidence="1">The sequence shown here is derived from an EMBL/GenBank/DDBJ whole genome shotgun (WGS) entry which is preliminary data.</text>
</comment>
<evidence type="ECO:0000313" key="1">
    <source>
        <dbReference type="EMBL" id="MEV4679716.1"/>
    </source>
</evidence>
<evidence type="ECO:0008006" key="3">
    <source>
        <dbReference type="Google" id="ProtNLM"/>
    </source>
</evidence>
<organism evidence="1 2">
    <name type="scientific">Streptomyces kurssanovii</name>
    <dbReference type="NCBI Taxonomy" id="67312"/>
    <lineage>
        <taxon>Bacteria</taxon>
        <taxon>Bacillati</taxon>
        <taxon>Actinomycetota</taxon>
        <taxon>Actinomycetes</taxon>
        <taxon>Kitasatosporales</taxon>
        <taxon>Streptomycetaceae</taxon>
        <taxon>Streptomyces</taxon>
    </lineage>
</organism>
<name>A0ABV3HMB9_9ACTN</name>
<protein>
    <recommendedName>
        <fullName evidence="3">Aminoglycoside phosphotransferase</fullName>
    </recommendedName>
</protein>
<accession>A0ABV3HMB9</accession>
<dbReference type="SUPFAM" id="SSF56112">
    <property type="entry name" value="Protein kinase-like (PK-like)"/>
    <property type="match status" value="1"/>
</dbReference>
<reference evidence="1 2" key="1">
    <citation type="submission" date="2024-06" db="EMBL/GenBank/DDBJ databases">
        <title>The Natural Products Discovery Center: Release of the First 8490 Sequenced Strains for Exploring Actinobacteria Biosynthetic Diversity.</title>
        <authorList>
            <person name="Kalkreuter E."/>
            <person name="Kautsar S.A."/>
            <person name="Yang D."/>
            <person name="Bader C.D."/>
            <person name="Teijaro C.N."/>
            <person name="Fluegel L."/>
            <person name="Davis C.M."/>
            <person name="Simpson J.R."/>
            <person name="Lauterbach L."/>
            <person name="Steele A.D."/>
            <person name="Gui C."/>
            <person name="Meng S."/>
            <person name="Li G."/>
            <person name="Viehrig K."/>
            <person name="Ye F."/>
            <person name="Su P."/>
            <person name="Kiefer A.F."/>
            <person name="Nichols A."/>
            <person name="Cepeda A.J."/>
            <person name="Yan W."/>
            <person name="Fan B."/>
            <person name="Jiang Y."/>
            <person name="Adhikari A."/>
            <person name="Zheng C.-J."/>
            <person name="Schuster L."/>
            <person name="Cowan T.M."/>
            <person name="Smanski M.J."/>
            <person name="Chevrette M.G."/>
            <person name="De Carvalho L.P.S."/>
            <person name="Shen B."/>
        </authorList>
    </citation>
    <scope>NUCLEOTIDE SEQUENCE [LARGE SCALE GENOMIC DNA]</scope>
    <source>
        <strain evidence="1 2">NPDC049344</strain>
    </source>
</reference>
<dbReference type="EMBL" id="JBFAQK010000002">
    <property type="protein sequence ID" value="MEV4679716.1"/>
    <property type="molecule type" value="Genomic_DNA"/>
</dbReference>
<keyword evidence="2" id="KW-1185">Reference proteome</keyword>
<dbReference type="InterPro" id="IPR011009">
    <property type="entry name" value="Kinase-like_dom_sf"/>
</dbReference>
<gene>
    <name evidence="1" type="ORF">AB0K36_02820</name>
</gene>
<proteinExistence type="predicted"/>
<evidence type="ECO:0000313" key="2">
    <source>
        <dbReference type="Proteomes" id="UP001552521"/>
    </source>
</evidence>